<dbReference type="SUPFAM" id="SSF50729">
    <property type="entry name" value="PH domain-like"/>
    <property type="match status" value="1"/>
</dbReference>
<feature type="compositionally biased region" description="Low complexity" evidence="1">
    <location>
        <begin position="284"/>
        <end position="330"/>
    </location>
</feature>
<dbReference type="InterPro" id="IPR033930">
    <property type="entry name" value="FAM43A/B_PTB"/>
</dbReference>
<accession>A0A8D2KX60</accession>
<dbReference type="OrthoDB" id="5962185at2759"/>
<dbReference type="SMART" id="SM00462">
    <property type="entry name" value="PTB"/>
    <property type="match status" value="1"/>
</dbReference>
<reference evidence="3" key="2">
    <citation type="submission" date="2025-09" db="UniProtKB">
        <authorList>
            <consortium name="Ensembl"/>
        </authorList>
    </citation>
    <scope>IDENTIFICATION</scope>
</reference>
<dbReference type="Proteomes" id="UP000694545">
    <property type="component" value="Unplaced"/>
</dbReference>
<evidence type="ECO:0000259" key="2">
    <source>
        <dbReference type="SMART" id="SM00462"/>
    </source>
</evidence>
<keyword evidence="4" id="KW-1185">Reference proteome</keyword>
<sequence>MAAILPWRRSKFVLAEEGERKAQGKSLGPGLSYASLLSNFVRSCPDLWPDCPLERLGSVFRSRRQKVELNKEDPTYTAWYLGNAVTLQAKGEGCTDQAVDKIWAKSEFGARSTKMKLTLGPHGLRMSPGEKGARRPSHAYLLHRITHCVADGRHPKVFAWVYRHQVKNKAVVLRCHAVLFSKAEKARAVALLLCQTAHAAFSEFKRLKRQDDSRHLQQQLLGEALIPLVPLRRLLNSKCPYRPPPDKSRSAPRLSSIQEEEEEEEAGQQEAGSRDPSGPGGSQASGLASGRRLRAGLALRTSSEPGAAAAAAGALGARLSGSSGLATGAAPRPRCGQQSSFHDGPRQGVVRGAHL</sequence>
<organism evidence="3 4">
    <name type="scientific">Varanus komodoensis</name>
    <name type="common">Komodo dragon</name>
    <dbReference type="NCBI Taxonomy" id="61221"/>
    <lineage>
        <taxon>Eukaryota</taxon>
        <taxon>Metazoa</taxon>
        <taxon>Chordata</taxon>
        <taxon>Craniata</taxon>
        <taxon>Vertebrata</taxon>
        <taxon>Euteleostomi</taxon>
        <taxon>Lepidosauria</taxon>
        <taxon>Squamata</taxon>
        <taxon>Bifurcata</taxon>
        <taxon>Unidentata</taxon>
        <taxon>Episquamata</taxon>
        <taxon>Toxicofera</taxon>
        <taxon>Anguimorpha</taxon>
        <taxon>Paleoanguimorpha</taxon>
        <taxon>Varanoidea</taxon>
        <taxon>Varanidae</taxon>
        <taxon>Varanus</taxon>
    </lineage>
</organism>
<dbReference type="PANTHER" id="PTHR11232">
    <property type="entry name" value="PHOSPHOTYROSINE INTERACTION DOMAIN-CONTAINING FAMILY MEMBER"/>
    <property type="match status" value="1"/>
</dbReference>
<dbReference type="InterPro" id="IPR011993">
    <property type="entry name" value="PH-like_dom_sf"/>
</dbReference>
<dbReference type="GeneID" id="123034720"/>
<dbReference type="Gene3D" id="2.30.29.30">
    <property type="entry name" value="Pleckstrin-homology domain (PH domain)/Phosphotyrosine-binding domain (PTB)"/>
    <property type="match status" value="1"/>
</dbReference>
<evidence type="ECO:0000313" key="4">
    <source>
        <dbReference type="Proteomes" id="UP000694545"/>
    </source>
</evidence>
<dbReference type="RefSeq" id="XP_044308243.1">
    <property type="nucleotide sequence ID" value="XM_044452308.1"/>
</dbReference>
<protein>
    <submittedName>
        <fullName evidence="3">Family with sequence similarity 43 member B</fullName>
    </submittedName>
</protein>
<dbReference type="InterPro" id="IPR051133">
    <property type="entry name" value="Adapter_Engulfment-Domain"/>
</dbReference>
<proteinExistence type="predicted"/>
<dbReference type="Ensembl" id="ENSVKKT00000013883.1">
    <property type="protein sequence ID" value="ENSVKKP00000013558.1"/>
    <property type="gene ID" value="ENSVKKG00000009353.1"/>
</dbReference>
<dbReference type="InterPro" id="IPR006020">
    <property type="entry name" value="PTB/PI_dom"/>
</dbReference>
<dbReference type="PANTHER" id="PTHR11232:SF34">
    <property type="entry name" value="PROTEIN FAM43B"/>
    <property type="match status" value="1"/>
</dbReference>
<dbReference type="OMA" id="TPCEKGA"/>
<dbReference type="Pfam" id="PF14719">
    <property type="entry name" value="PID_2"/>
    <property type="match status" value="1"/>
</dbReference>
<dbReference type="CDD" id="cd01214">
    <property type="entry name" value="PTB_FAM43A"/>
    <property type="match status" value="1"/>
</dbReference>
<name>A0A8D2KX60_VARKO</name>
<evidence type="ECO:0000313" key="3">
    <source>
        <dbReference type="Ensembl" id="ENSVKKP00000013558.1"/>
    </source>
</evidence>
<gene>
    <name evidence="3" type="primary">FAM43B</name>
</gene>
<dbReference type="KEGG" id="vko:123034720"/>
<evidence type="ECO:0000256" key="1">
    <source>
        <dbReference type="SAM" id="MobiDB-lite"/>
    </source>
</evidence>
<feature type="region of interest" description="Disordered" evidence="1">
    <location>
        <begin position="237"/>
        <end position="355"/>
    </location>
</feature>
<reference evidence="3" key="1">
    <citation type="submission" date="2025-08" db="UniProtKB">
        <authorList>
            <consortium name="Ensembl"/>
        </authorList>
    </citation>
    <scope>IDENTIFICATION</scope>
</reference>
<feature type="domain" description="PID" evidence="2">
    <location>
        <begin position="71"/>
        <end position="210"/>
    </location>
</feature>
<dbReference type="AlphaFoldDB" id="A0A8D2KX60"/>
<dbReference type="CTD" id="163933"/>
<feature type="compositionally biased region" description="Acidic residues" evidence="1">
    <location>
        <begin position="258"/>
        <end position="267"/>
    </location>
</feature>